<dbReference type="InterPro" id="IPR011611">
    <property type="entry name" value="PfkB_dom"/>
</dbReference>
<dbReference type="Gene3D" id="3.40.1190.20">
    <property type="match status" value="1"/>
</dbReference>
<dbReference type="Proteomes" id="UP000536624">
    <property type="component" value="Unassembled WGS sequence"/>
</dbReference>
<name>A0A7X5WWK0_STRMQ</name>
<comment type="similarity">
    <text evidence="1">Belongs to the carbohydrate kinase PfkB family.</text>
</comment>
<accession>A0A7X5WWK0</accession>
<evidence type="ECO:0000256" key="1">
    <source>
        <dbReference type="ARBA" id="ARBA00010688"/>
    </source>
</evidence>
<proteinExistence type="inferred from homology"/>
<evidence type="ECO:0000313" key="7">
    <source>
        <dbReference type="EMBL" id="NIY62294.1"/>
    </source>
</evidence>
<dbReference type="InterPro" id="IPR050306">
    <property type="entry name" value="PfkB_Carbo_kinase"/>
</dbReference>
<dbReference type="SUPFAM" id="SSF53613">
    <property type="entry name" value="Ribokinase-like"/>
    <property type="match status" value="1"/>
</dbReference>
<dbReference type="GO" id="GO:0016301">
    <property type="term" value="F:kinase activity"/>
    <property type="evidence" value="ECO:0007669"/>
    <property type="project" value="UniProtKB-KW"/>
</dbReference>
<keyword evidence="3" id="KW-0547">Nucleotide-binding</keyword>
<dbReference type="EMBL" id="JAALLH010000001">
    <property type="protein sequence ID" value="NIY62294.1"/>
    <property type="molecule type" value="Genomic_DNA"/>
</dbReference>
<evidence type="ECO:0000256" key="3">
    <source>
        <dbReference type="ARBA" id="ARBA00022741"/>
    </source>
</evidence>
<keyword evidence="5" id="KW-0067">ATP-binding</keyword>
<dbReference type="PROSITE" id="PS00583">
    <property type="entry name" value="PFKB_KINASES_1"/>
    <property type="match status" value="1"/>
</dbReference>
<dbReference type="PANTHER" id="PTHR43085:SF1">
    <property type="entry name" value="PSEUDOURIDINE KINASE-RELATED"/>
    <property type="match status" value="1"/>
</dbReference>
<dbReference type="PROSITE" id="PS00584">
    <property type="entry name" value="PFKB_KINASES_2"/>
    <property type="match status" value="1"/>
</dbReference>
<dbReference type="InterPro" id="IPR002173">
    <property type="entry name" value="Carboh/pur_kinase_PfkB_CS"/>
</dbReference>
<sequence>MTHEEALSDRRRVTVVGEVLVDLLWREGAHTPVPVPGGSPANVAIGLHRLGRPTTLVTSWGDDPPGARIGAHLDASGVDVIRVPDSSGRSTVALAYLDGNGSATYDFLASWDPERLDVPADTAVLHTGSLAAVLEPGADEVLRLCAEEGAPHGRAVVVDLNVRPAVQPDRDAYRAACLRLAATADVVKASDEDLDWLFPETAPAAAARLIADAGPRLVVITLGAAGAVAVSADAEVRVAAPKIAVVDTVGAGDSFQAALLDAIAQHAGPPSTGERYPLPDTAEQIRAVLTRCVAAAAVNCTRTGANPPTSAELEAALAC</sequence>
<evidence type="ECO:0000256" key="5">
    <source>
        <dbReference type="ARBA" id="ARBA00022840"/>
    </source>
</evidence>
<comment type="caution">
    <text evidence="7">The sequence shown here is derived from an EMBL/GenBank/DDBJ whole genome shotgun (WGS) entry which is preliminary data.</text>
</comment>
<dbReference type="GO" id="GO:0005524">
    <property type="term" value="F:ATP binding"/>
    <property type="evidence" value="ECO:0007669"/>
    <property type="project" value="UniProtKB-KW"/>
</dbReference>
<organism evidence="7 8">
    <name type="scientific">Streptomyces malaysiensis</name>
    <dbReference type="NCBI Taxonomy" id="92644"/>
    <lineage>
        <taxon>Bacteria</taxon>
        <taxon>Bacillati</taxon>
        <taxon>Actinomycetota</taxon>
        <taxon>Actinomycetes</taxon>
        <taxon>Kitasatosporales</taxon>
        <taxon>Streptomycetaceae</taxon>
        <taxon>Streptomyces</taxon>
        <taxon>Streptomyces violaceusniger group</taxon>
    </lineage>
</organism>
<dbReference type="PANTHER" id="PTHR43085">
    <property type="entry name" value="HEXOKINASE FAMILY MEMBER"/>
    <property type="match status" value="1"/>
</dbReference>
<dbReference type="InterPro" id="IPR029056">
    <property type="entry name" value="Ribokinase-like"/>
</dbReference>
<protein>
    <submittedName>
        <fullName evidence="7">Ribokinase</fullName>
    </submittedName>
</protein>
<reference evidence="7 8" key="1">
    <citation type="submission" date="2020-02" db="EMBL/GenBank/DDBJ databases">
        <title>Streptomyces malaysiensis DSM14702 (JHCC583434, PFL_A843) Genome sequencing and assembly.</title>
        <authorList>
            <person name="Samborskyy M."/>
        </authorList>
    </citation>
    <scope>NUCLEOTIDE SEQUENCE [LARGE SCALE GENOMIC DNA]</scope>
    <source>
        <strain evidence="7 8">DSM 14702</strain>
    </source>
</reference>
<evidence type="ECO:0000313" key="8">
    <source>
        <dbReference type="Proteomes" id="UP000536624"/>
    </source>
</evidence>
<evidence type="ECO:0000256" key="4">
    <source>
        <dbReference type="ARBA" id="ARBA00022777"/>
    </source>
</evidence>
<feature type="domain" description="Carbohydrate kinase PfkB" evidence="6">
    <location>
        <begin position="12"/>
        <end position="309"/>
    </location>
</feature>
<dbReference type="AlphaFoldDB" id="A0A7X5WWK0"/>
<evidence type="ECO:0000256" key="2">
    <source>
        <dbReference type="ARBA" id="ARBA00022679"/>
    </source>
</evidence>
<dbReference type="CDD" id="cd01167">
    <property type="entry name" value="bac_FRK"/>
    <property type="match status" value="1"/>
</dbReference>
<gene>
    <name evidence="7" type="ORF">SMALB_0199</name>
</gene>
<keyword evidence="2" id="KW-0808">Transferase</keyword>
<evidence type="ECO:0000259" key="6">
    <source>
        <dbReference type="Pfam" id="PF00294"/>
    </source>
</evidence>
<dbReference type="Pfam" id="PF00294">
    <property type="entry name" value="PfkB"/>
    <property type="match status" value="1"/>
</dbReference>
<dbReference type="RefSeq" id="WP_167499444.1">
    <property type="nucleotide sequence ID" value="NZ_JAALLH010000001.1"/>
</dbReference>
<keyword evidence="4 7" id="KW-0418">Kinase</keyword>